<reference evidence="1" key="1">
    <citation type="submission" date="2020-04" db="EMBL/GenBank/DDBJ databases">
        <authorList>
            <person name="Chiriac C."/>
            <person name="Salcher M."/>
            <person name="Ghai R."/>
            <person name="Kavagutti S V."/>
        </authorList>
    </citation>
    <scope>NUCLEOTIDE SEQUENCE</scope>
</reference>
<dbReference type="EMBL" id="LR796189">
    <property type="protein sequence ID" value="CAB4125697.1"/>
    <property type="molecule type" value="Genomic_DNA"/>
</dbReference>
<organism evidence="1">
    <name type="scientific">uncultured Caudovirales phage</name>
    <dbReference type="NCBI Taxonomy" id="2100421"/>
    <lineage>
        <taxon>Viruses</taxon>
        <taxon>Duplodnaviria</taxon>
        <taxon>Heunggongvirae</taxon>
        <taxon>Uroviricota</taxon>
        <taxon>Caudoviricetes</taxon>
        <taxon>Peduoviridae</taxon>
        <taxon>Maltschvirus</taxon>
        <taxon>Maltschvirus maltsch</taxon>
    </lineage>
</organism>
<accession>A0A6J5KXG9</accession>
<evidence type="ECO:0000313" key="1">
    <source>
        <dbReference type="EMBL" id="CAB4125697.1"/>
    </source>
</evidence>
<gene>
    <name evidence="1" type="ORF">UFOVP53_203</name>
</gene>
<proteinExistence type="predicted"/>
<protein>
    <submittedName>
        <fullName evidence="1">Uncharacterized protein</fullName>
    </submittedName>
</protein>
<sequence>MHDGWWDDYKIVPNDSNIEGYFAVIGLLHTLDRFGLMEVRPCYRSVPHEMMDIWIDGEYYSEELSVFMSRFKKV</sequence>
<name>A0A6J5KXG9_9CAUD</name>